<dbReference type="PRINTS" id="PR00499">
    <property type="entry name" value="P67PHOX"/>
</dbReference>
<dbReference type="AlphaFoldDB" id="A0A164TH93"/>
<sequence>MAHNPSVEYLASHMKSDVEFLISQGYMSQADGDVVISKLPGSNRAPQPTAPAPRAFNPPMPTAPNGRLPGLGRHAPPPPPPVPRAPSLPQAKALWSYNEDGSDPEDLSFQAGQIIDIVEEVNADWYRGRVNGREGLVPSSYVEKLTTPVTSPAPPSYTHLPDPKPVASGMAAPQPAAGGRFMAPPPPGGGFRPPPILPQQQPEAPPAQGEPKKSKFGKFGAQAGSAAVSGVGFGAGAAVGSGIINAIF</sequence>
<dbReference type="SMART" id="SM00326">
    <property type="entry name" value="SH3"/>
    <property type="match status" value="1"/>
</dbReference>
<evidence type="ECO:0000256" key="1">
    <source>
        <dbReference type="ARBA" id="ARBA00022443"/>
    </source>
</evidence>
<dbReference type="InterPro" id="IPR050384">
    <property type="entry name" value="Endophilin_SH3RF"/>
</dbReference>
<feature type="region of interest" description="Disordered" evidence="3">
    <location>
        <begin position="40"/>
        <end position="88"/>
    </location>
</feature>
<feature type="region of interest" description="Disordered" evidence="3">
    <location>
        <begin position="147"/>
        <end position="221"/>
    </location>
</feature>
<feature type="compositionally biased region" description="Low complexity" evidence="3">
    <location>
        <begin position="198"/>
        <end position="209"/>
    </location>
</feature>
<feature type="compositionally biased region" description="Pro residues" evidence="3">
    <location>
        <begin position="75"/>
        <end position="86"/>
    </location>
</feature>
<feature type="compositionally biased region" description="Pro residues" evidence="3">
    <location>
        <begin position="48"/>
        <end position="62"/>
    </location>
</feature>
<organism evidence="5 6">
    <name type="scientific">Sistotremastrum niveocremeum HHB9708</name>
    <dbReference type="NCBI Taxonomy" id="1314777"/>
    <lineage>
        <taxon>Eukaryota</taxon>
        <taxon>Fungi</taxon>
        <taxon>Dikarya</taxon>
        <taxon>Basidiomycota</taxon>
        <taxon>Agaricomycotina</taxon>
        <taxon>Agaricomycetes</taxon>
        <taxon>Sistotremastrales</taxon>
        <taxon>Sistotremastraceae</taxon>
        <taxon>Sertulicium</taxon>
        <taxon>Sertulicium niveocremeum</taxon>
    </lineage>
</organism>
<dbReference type="PANTHER" id="PTHR14167">
    <property type="entry name" value="SH3 DOMAIN-CONTAINING"/>
    <property type="match status" value="1"/>
</dbReference>
<dbReference type="PROSITE" id="PS50002">
    <property type="entry name" value="SH3"/>
    <property type="match status" value="1"/>
</dbReference>
<proteinExistence type="predicted"/>
<dbReference type="CDD" id="cd00174">
    <property type="entry name" value="SH3"/>
    <property type="match status" value="1"/>
</dbReference>
<dbReference type="PANTHER" id="PTHR14167:SF116">
    <property type="entry name" value="CAP, ISOFORM AC"/>
    <property type="match status" value="1"/>
</dbReference>
<evidence type="ECO:0000259" key="4">
    <source>
        <dbReference type="PROSITE" id="PS50002"/>
    </source>
</evidence>
<evidence type="ECO:0000313" key="5">
    <source>
        <dbReference type="EMBL" id="KZS92364.1"/>
    </source>
</evidence>
<keyword evidence="6" id="KW-1185">Reference proteome</keyword>
<dbReference type="OrthoDB" id="5983572at2759"/>
<dbReference type="PRINTS" id="PR00452">
    <property type="entry name" value="SH3DOMAIN"/>
</dbReference>
<reference evidence="5 6" key="1">
    <citation type="journal article" date="2016" name="Mol. Biol. Evol.">
        <title>Comparative Genomics of Early-Diverging Mushroom-Forming Fungi Provides Insights into the Origins of Lignocellulose Decay Capabilities.</title>
        <authorList>
            <person name="Nagy L.G."/>
            <person name="Riley R."/>
            <person name="Tritt A."/>
            <person name="Adam C."/>
            <person name="Daum C."/>
            <person name="Floudas D."/>
            <person name="Sun H."/>
            <person name="Yadav J.S."/>
            <person name="Pangilinan J."/>
            <person name="Larsson K.H."/>
            <person name="Matsuura K."/>
            <person name="Barry K."/>
            <person name="Labutti K."/>
            <person name="Kuo R."/>
            <person name="Ohm R.A."/>
            <person name="Bhattacharya S.S."/>
            <person name="Shirouzu T."/>
            <person name="Yoshinaga Y."/>
            <person name="Martin F.M."/>
            <person name="Grigoriev I.V."/>
            <person name="Hibbett D.S."/>
        </authorList>
    </citation>
    <scope>NUCLEOTIDE SEQUENCE [LARGE SCALE GENOMIC DNA]</scope>
    <source>
        <strain evidence="5 6">HHB9708</strain>
    </source>
</reference>
<evidence type="ECO:0000256" key="2">
    <source>
        <dbReference type="PROSITE-ProRule" id="PRU00192"/>
    </source>
</evidence>
<evidence type="ECO:0000313" key="6">
    <source>
        <dbReference type="Proteomes" id="UP000076722"/>
    </source>
</evidence>
<dbReference type="SUPFAM" id="SSF50044">
    <property type="entry name" value="SH3-domain"/>
    <property type="match status" value="1"/>
</dbReference>
<dbReference type="FunFam" id="2.30.30.40:FF:000072">
    <property type="entry name" value="Unconventional Myosin IB"/>
    <property type="match status" value="1"/>
</dbReference>
<feature type="domain" description="SH3" evidence="4">
    <location>
        <begin position="86"/>
        <end position="147"/>
    </location>
</feature>
<feature type="compositionally biased region" description="Pro residues" evidence="3">
    <location>
        <begin position="183"/>
        <end position="197"/>
    </location>
</feature>
<dbReference type="STRING" id="1314777.A0A164TH93"/>
<dbReference type="Proteomes" id="UP000076722">
    <property type="component" value="Unassembled WGS sequence"/>
</dbReference>
<protein>
    <submittedName>
        <fullName evidence="5">SH3-domain-containing protein</fullName>
    </submittedName>
</protein>
<dbReference type="InterPro" id="IPR036028">
    <property type="entry name" value="SH3-like_dom_sf"/>
</dbReference>
<dbReference type="EMBL" id="KV419410">
    <property type="protein sequence ID" value="KZS92364.1"/>
    <property type="molecule type" value="Genomic_DNA"/>
</dbReference>
<dbReference type="Pfam" id="PF07653">
    <property type="entry name" value="SH3_2"/>
    <property type="match status" value="1"/>
</dbReference>
<accession>A0A164TH93</accession>
<gene>
    <name evidence="5" type="ORF">SISNIDRAFT_455526</name>
</gene>
<keyword evidence="1 2" id="KW-0728">SH3 domain</keyword>
<name>A0A164TH93_9AGAM</name>
<dbReference type="Gene3D" id="2.30.30.40">
    <property type="entry name" value="SH3 Domains"/>
    <property type="match status" value="1"/>
</dbReference>
<dbReference type="InterPro" id="IPR001452">
    <property type="entry name" value="SH3_domain"/>
</dbReference>
<evidence type="ECO:0000256" key="3">
    <source>
        <dbReference type="SAM" id="MobiDB-lite"/>
    </source>
</evidence>